<dbReference type="GO" id="GO:0004850">
    <property type="term" value="F:uridine phosphorylase activity"/>
    <property type="evidence" value="ECO:0007669"/>
    <property type="project" value="UniProtKB-EC"/>
</dbReference>
<dbReference type="Proteomes" id="UP000245962">
    <property type="component" value="Unassembled WGS sequence"/>
</dbReference>
<accession>A0A2U0I3D9</accession>
<sequence length="289" mass="31909">MRITESELILNPDGSIYHLNLKPEDLAQTVITVGDPGRVERISKHFDALEVDVHKREFKTHTGTYKGKRISVISTGIGTDNIDIVINELDALANIDFDTRTLKENHTQLTIVRVGTSGAIQSNIPIDSLLVSETAVGFDNLLHFYNNTGFLDAAFSEALIAHTQWSPKNSAPYVVHADENLLQLFSASDFIKGTTATNVGFYGPQGRVLRLPLQDGRLNDKLASFTFQKKRITNMEMETSAIYGMSRLLGHKAISLNAIVANRVNGTFSAAPKETVNKLIEKTLEILTK</sequence>
<reference evidence="5 6" key="1">
    <citation type="submission" date="2018-04" db="EMBL/GenBank/DDBJ databases">
        <title>Marixanthomonas spongiae HN-E44 sp. nov., isolated from a marine sponge.</title>
        <authorList>
            <person name="Luo L."/>
            <person name="Zhuang L."/>
        </authorList>
    </citation>
    <scope>NUCLEOTIDE SEQUENCE [LARGE SCALE GENOMIC DNA]</scope>
    <source>
        <strain evidence="5 6">HN-E44</strain>
    </source>
</reference>
<comment type="catalytic activity">
    <reaction evidence="3">
        <text>uridine + phosphate = alpha-D-ribose 1-phosphate + uracil</text>
        <dbReference type="Rhea" id="RHEA:24388"/>
        <dbReference type="ChEBI" id="CHEBI:16704"/>
        <dbReference type="ChEBI" id="CHEBI:17568"/>
        <dbReference type="ChEBI" id="CHEBI:43474"/>
        <dbReference type="ChEBI" id="CHEBI:57720"/>
        <dbReference type="EC" id="2.4.2.3"/>
    </reaction>
</comment>
<evidence type="ECO:0000256" key="1">
    <source>
        <dbReference type="ARBA" id="ARBA00011888"/>
    </source>
</evidence>
<evidence type="ECO:0000256" key="3">
    <source>
        <dbReference type="ARBA" id="ARBA00048447"/>
    </source>
</evidence>
<dbReference type="GO" id="GO:0004731">
    <property type="term" value="F:purine-nucleoside phosphorylase activity"/>
    <property type="evidence" value="ECO:0007669"/>
    <property type="project" value="TreeGrafter"/>
</dbReference>
<comment type="caution">
    <text evidence="5">The sequence shown here is derived from an EMBL/GenBank/DDBJ whole genome shotgun (WGS) entry which is preliminary data.</text>
</comment>
<dbReference type="GO" id="GO:0005829">
    <property type="term" value="C:cytosol"/>
    <property type="evidence" value="ECO:0007669"/>
    <property type="project" value="TreeGrafter"/>
</dbReference>
<dbReference type="PANTHER" id="PTHR43691">
    <property type="entry name" value="URIDINE PHOSPHORYLASE"/>
    <property type="match status" value="1"/>
</dbReference>
<dbReference type="SUPFAM" id="SSF53167">
    <property type="entry name" value="Purine and uridine phosphorylases"/>
    <property type="match status" value="1"/>
</dbReference>
<evidence type="ECO:0000313" key="5">
    <source>
        <dbReference type="EMBL" id="PVW15609.1"/>
    </source>
</evidence>
<organism evidence="5 6">
    <name type="scientific">Marixanthomonas spongiae</name>
    <dbReference type="NCBI Taxonomy" id="2174845"/>
    <lineage>
        <taxon>Bacteria</taxon>
        <taxon>Pseudomonadati</taxon>
        <taxon>Bacteroidota</taxon>
        <taxon>Flavobacteriia</taxon>
        <taxon>Flavobacteriales</taxon>
        <taxon>Flavobacteriaceae</taxon>
        <taxon>Marixanthomonas</taxon>
    </lineage>
</organism>
<feature type="domain" description="Nucleoside phosphorylase" evidence="4">
    <location>
        <begin position="30"/>
        <end position="288"/>
    </location>
</feature>
<name>A0A2U0I3D9_9FLAO</name>
<dbReference type="OrthoDB" id="9772602at2"/>
<dbReference type="EC" id="2.4.2.3" evidence="1"/>
<evidence type="ECO:0000259" key="4">
    <source>
        <dbReference type="Pfam" id="PF01048"/>
    </source>
</evidence>
<dbReference type="PANTHER" id="PTHR43691:SF11">
    <property type="entry name" value="FI09636P-RELATED"/>
    <property type="match status" value="1"/>
</dbReference>
<dbReference type="Pfam" id="PF01048">
    <property type="entry name" value="PNP_UDP_1"/>
    <property type="match status" value="1"/>
</dbReference>
<keyword evidence="6" id="KW-1185">Reference proteome</keyword>
<evidence type="ECO:0000313" key="6">
    <source>
        <dbReference type="Proteomes" id="UP000245962"/>
    </source>
</evidence>
<gene>
    <name evidence="5" type="ORF">DDV96_04895</name>
</gene>
<evidence type="ECO:0000256" key="2">
    <source>
        <dbReference type="ARBA" id="ARBA00021980"/>
    </source>
</evidence>
<dbReference type="CDD" id="cd00436">
    <property type="entry name" value="UP_TbUP-like"/>
    <property type="match status" value="1"/>
</dbReference>
<dbReference type="InterPro" id="IPR035994">
    <property type="entry name" value="Nucleoside_phosphorylase_sf"/>
</dbReference>
<dbReference type="RefSeq" id="WP_116693633.1">
    <property type="nucleotide sequence ID" value="NZ_QEHR01000003.1"/>
</dbReference>
<dbReference type="AlphaFoldDB" id="A0A2U0I3D9"/>
<dbReference type="InterPro" id="IPR000845">
    <property type="entry name" value="Nucleoside_phosphorylase_d"/>
</dbReference>
<dbReference type="Gene3D" id="3.40.50.1580">
    <property type="entry name" value="Nucleoside phosphorylase domain"/>
    <property type="match status" value="1"/>
</dbReference>
<protein>
    <recommendedName>
        <fullName evidence="2">Uridine phosphorylase</fullName>
        <ecNumber evidence="1">2.4.2.3</ecNumber>
    </recommendedName>
</protein>
<proteinExistence type="predicted"/>
<dbReference type="EMBL" id="QEHR01000003">
    <property type="protein sequence ID" value="PVW15609.1"/>
    <property type="molecule type" value="Genomic_DNA"/>
</dbReference>
<dbReference type="GO" id="GO:0006152">
    <property type="term" value="P:purine nucleoside catabolic process"/>
    <property type="evidence" value="ECO:0007669"/>
    <property type="project" value="TreeGrafter"/>
</dbReference>